<dbReference type="SUPFAM" id="SSF55681">
    <property type="entry name" value="Class II aaRS and biotin synthetases"/>
    <property type="match status" value="1"/>
</dbReference>
<evidence type="ECO:0000313" key="2">
    <source>
        <dbReference type="EMBL" id="SAL00835.1"/>
    </source>
</evidence>
<evidence type="ECO:0000259" key="1">
    <source>
        <dbReference type="PROSITE" id="PS51733"/>
    </source>
</evidence>
<dbReference type="InterPro" id="IPR004143">
    <property type="entry name" value="BPL_LPL_catalytic"/>
</dbReference>
<sequence length="283" mass="30526">MKAADGARSLFAVIGYHAWVAPFAARSDIDSMSFELIDPVSTSGDSHDPLLAEEALLARAAAGDAVAHIWEAPVSLVAPRSYQRYAALADARDAFARRGCPVWLRLSGGGLVPQGPGILNLSLAYPVRAPMGTLSETVYVHLCRIVADALNSLGVLTHWQAVEGSFCDGRFNLAWGPGGDARKIAGTAQYWRRVPNGDKDKDQPLYAVLAHAVLLVDADPIEINERANAFEAMIGSGRCYEELKVVTVAQALAYECFSMPADLRERVRAALIERVKDAPLPEQ</sequence>
<dbReference type="Proteomes" id="UP000071859">
    <property type="component" value="Unassembled WGS sequence"/>
</dbReference>
<accession>A0A158E1R8</accession>
<name>A0A158E1R8_9BURK</name>
<dbReference type="AlphaFoldDB" id="A0A158E1R8"/>
<feature type="domain" description="BPL/LPL catalytic" evidence="1">
    <location>
        <begin position="61"/>
        <end position="267"/>
    </location>
</feature>
<dbReference type="PROSITE" id="PS51733">
    <property type="entry name" value="BPL_LPL_CATALYTIC"/>
    <property type="match status" value="1"/>
</dbReference>
<evidence type="ECO:0000313" key="3">
    <source>
        <dbReference type="Proteomes" id="UP000071859"/>
    </source>
</evidence>
<dbReference type="InterPro" id="IPR045864">
    <property type="entry name" value="aa-tRNA-synth_II/BPL/LPL"/>
</dbReference>
<keyword evidence="3" id="KW-1185">Reference proteome</keyword>
<organism evidence="2 3">
    <name type="scientific">Caballeronia calidae</name>
    <dbReference type="NCBI Taxonomy" id="1777139"/>
    <lineage>
        <taxon>Bacteria</taxon>
        <taxon>Pseudomonadati</taxon>
        <taxon>Pseudomonadota</taxon>
        <taxon>Betaproteobacteria</taxon>
        <taxon>Burkholderiales</taxon>
        <taxon>Burkholderiaceae</taxon>
        <taxon>Caballeronia</taxon>
    </lineage>
</organism>
<protein>
    <recommendedName>
        <fullName evidence="1">BPL/LPL catalytic domain-containing protein</fullName>
    </recommendedName>
</protein>
<proteinExistence type="predicted"/>
<dbReference type="EMBL" id="FCOX02000043">
    <property type="protein sequence ID" value="SAL00835.1"/>
    <property type="molecule type" value="Genomic_DNA"/>
</dbReference>
<comment type="caution">
    <text evidence="2">The sequence shown here is derived from an EMBL/GenBank/DDBJ whole genome shotgun (WGS) entry which is preliminary data.</text>
</comment>
<gene>
    <name evidence="2" type="ORF">AWB78_06024</name>
</gene>
<dbReference type="Gene3D" id="3.30.930.10">
    <property type="entry name" value="Bira Bifunctional Protein, Domain 2"/>
    <property type="match status" value="1"/>
</dbReference>
<dbReference type="Pfam" id="PF21948">
    <property type="entry name" value="LplA-B_cat"/>
    <property type="match status" value="1"/>
</dbReference>
<reference evidence="2" key="1">
    <citation type="submission" date="2016-01" db="EMBL/GenBank/DDBJ databases">
        <authorList>
            <person name="Peeters C."/>
        </authorList>
    </citation>
    <scope>NUCLEOTIDE SEQUENCE</scope>
    <source>
        <strain evidence="2">LMG 29321</strain>
    </source>
</reference>